<proteinExistence type="predicted"/>
<protein>
    <submittedName>
        <fullName evidence="3">IS605 OrfB-like transposable element containing RNAse H-like and Zn finger domain</fullName>
    </submittedName>
</protein>
<evidence type="ECO:0000313" key="3">
    <source>
        <dbReference type="EMBL" id="OKY77865.1"/>
    </source>
</evidence>
<evidence type="ECO:0000256" key="1">
    <source>
        <dbReference type="ARBA" id="ARBA00023125"/>
    </source>
</evidence>
<dbReference type="STRING" id="1903181.BTN85_0341"/>
<dbReference type="Proteomes" id="UP000185744">
    <property type="component" value="Unassembled WGS sequence"/>
</dbReference>
<dbReference type="GO" id="GO:0003677">
    <property type="term" value="F:DNA binding"/>
    <property type="evidence" value="ECO:0007669"/>
    <property type="project" value="UniProtKB-KW"/>
</dbReference>
<organism evidence="3 4">
    <name type="scientific">Methanohalarchaeum thermophilum</name>
    <dbReference type="NCBI Taxonomy" id="1903181"/>
    <lineage>
        <taxon>Archaea</taxon>
        <taxon>Methanobacteriati</taxon>
        <taxon>Methanobacteriota</taxon>
        <taxon>Methanonatronarchaeia</taxon>
        <taxon>Methanonatronarchaeales</taxon>
        <taxon>Methanonatronarchaeaceae</taxon>
        <taxon>Candidatus Methanohalarchaeum</taxon>
    </lineage>
</organism>
<dbReference type="Pfam" id="PF07282">
    <property type="entry name" value="Cas12f1-like_TNB"/>
    <property type="match status" value="1"/>
</dbReference>
<accession>A0A1Q6DU40</accession>
<reference evidence="3" key="1">
    <citation type="submission" date="2016-12" db="EMBL/GenBank/DDBJ databases">
        <title>Discovery of methanogenic haloarchaea.</title>
        <authorList>
            <person name="Sorokin D.Y."/>
            <person name="Makarova K.S."/>
            <person name="Abbas B."/>
            <person name="Ferrer M."/>
            <person name="Golyshin P.N."/>
        </authorList>
    </citation>
    <scope>NUCLEOTIDE SEQUENCE [LARGE SCALE GENOMIC DNA]</scope>
    <source>
        <strain evidence="3">HMET1</strain>
    </source>
</reference>
<dbReference type="InterPro" id="IPR010095">
    <property type="entry name" value="Cas12f1-like_TNB"/>
</dbReference>
<dbReference type="InParanoid" id="A0A1Q6DU40"/>
<sequence length="85" mass="9220">MVTCHCCGSENIDRPTQGRFDCNICGLENYNADLNGAKNILYRSLDYLAGDGAVVNQPLTKASIAKQDYDTGKVLGNSFLTREAS</sequence>
<comment type="caution">
    <text evidence="3">The sequence shown here is derived from an EMBL/GenBank/DDBJ whole genome shotgun (WGS) entry which is preliminary data.</text>
</comment>
<dbReference type="EMBL" id="MSDW01000001">
    <property type="protein sequence ID" value="OKY77865.1"/>
    <property type="molecule type" value="Genomic_DNA"/>
</dbReference>
<dbReference type="AlphaFoldDB" id="A0A1Q6DU40"/>
<name>A0A1Q6DU40_METT1</name>
<keyword evidence="1" id="KW-0238">DNA-binding</keyword>
<evidence type="ECO:0000313" key="4">
    <source>
        <dbReference type="Proteomes" id="UP000185744"/>
    </source>
</evidence>
<evidence type="ECO:0000259" key="2">
    <source>
        <dbReference type="Pfam" id="PF07282"/>
    </source>
</evidence>
<keyword evidence="4" id="KW-1185">Reference proteome</keyword>
<feature type="domain" description="Cas12f1-like TNB" evidence="2">
    <location>
        <begin position="3"/>
        <end position="40"/>
    </location>
</feature>
<gene>
    <name evidence="3" type="ORF">BTN85_0341</name>
</gene>